<feature type="region of interest" description="Disordered" evidence="1">
    <location>
        <begin position="111"/>
        <end position="139"/>
    </location>
</feature>
<feature type="compositionally biased region" description="Polar residues" evidence="1">
    <location>
        <begin position="1"/>
        <end position="16"/>
    </location>
</feature>
<dbReference type="SUPFAM" id="SSF48371">
    <property type="entry name" value="ARM repeat"/>
    <property type="match status" value="1"/>
</dbReference>
<feature type="compositionally biased region" description="Polar residues" evidence="1">
    <location>
        <begin position="865"/>
        <end position="884"/>
    </location>
</feature>
<name>A0A210PR52_MIZYE</name>
<reference evidence="2 3" key="1">
    <citation type="journal article" date="2017" name="Nat. Ecol. Evol.">
        <title>Scallop genome provides insights into evolution of bilaterian karyotype and development.</title>
        <authorList>
            <person name="Wang S."/>
            <person name="Zhang J."/>
            <person name="Jiao W."/>
            <person name="Li J."/>
            <person name="Xun X."/>
            <person name="Sun Y."/>
            <person name="Guo X."/>
            <person name="Huan P."/>
            <person name="Dong B."/>
            <person name="Zhang L."/>
            <person name="Hu X."/>
            <person name="Sun X."/>
            <person name="Wang J."/>
            <person name="Zhao C."/>
            <person name="Wang Y."/>
            <person name="Wang D."/>
            <person name="Huang X."/>
            <person name="Wang R."/>
            <person name="Lv J."/>
            <person name="Li Y."/>
            <person name="Zhang Z."/>
            <person name="Liu B."/>
            <person name="Lu W."/>
            <person name="Hui Y."/>
            <person name="Liang J."/>
            <person name="Zhou Z."/>
            <person name="Hou R."/>
            <person name="Li X."/>
            <person name="Liu Y."/>
            <person name="Li H."/>
            <person name="Ning X."/>
            <person name="Lin Y."/>
            <person name="Zhao L."/>
            <person name="Xing Q."/>
            <person name="Dou J."/>
            <person name="Li Y."/>
            <person name="Mao J."/>
            <person name="Guo H."/>
            <person name="Dou H."/>
            <person name="Li T."/>
            <person name="Mu C."/>
            <person name="Jiang W."/>
            <person name="Fu Q."/>
            <person name="Fu X."/>
            <person name="Miao Y."/>
            <person name="Liu J."/>
            <person name="Yu Q."/>
            <person name="Li R."/>
            <person name="Liao H."/>
            <person name="Li X."/>
            <person name="Kong Y."/>
            <person name="Jiang Z."/>
            <person name="Chourrout D."/>
            <person name="Li R."/>
            <person name="Bao Z."/>
        </authorList>
    </citation>
    <scope>NUCLEOTIDE SEQUENCE [LARGE SCALE GENOMIC DNA]</scope>
    <source>
        <strain evidence="2 3">PY_sf001</strain>
    </source>
</reference>
<evidence type="ECO:0000256" key="1">
    <source>
        <dbReference type="SAM" id="MobiDB-lite"/>
    </source>
</evidence>
<accession>A0A210PR52</accession>
<gene>
    <name evidence="2" type="ORF">KP79_PYT07597</name>
</gene>
<feature type="region of interest" description="Disordered" evidence="1">
    <location>
        <begin position="1056"/>
        <end position="1086"/>
    </location>
</feature>
<protein>
    <submittedName>
        <fullName evidence="2">Uncharacterized protein</fullName>
    </submittedName>
</protein>
<feature type="region of interest" description="Disordered" evidence="1">
    <location>
        <begin position="679"/>
        <end position="757"/>
    </location>
</feature>
<feature type="compositionally biased region" description="Polar residues" evidence="1">
    <location>
        <begin position="685"/>
        <end position="702"/>
    </location>
</feature>
<dbReference type="OrthoDB" id="5966909at2759"/>
<dbReference type="InterPro" id="IPR011989">
    <property type="entry name" value="ARM-like"/>
</dbReference>
<evidence type="ECO:0000313" key="3">
    <source>
        <dbReference type="Proteomes" id="UP000242188"/>
    </source>
</evidence>
<comment type="caution">
    <text evidence="2">The sequence shown here is derived from an EMBL/GenBank/DDBJ whole genome shotgun (WGS) entry which is preliminary data.</text>
</comment>
<keyword evidence="3" id="KW-1185">Reference proteome</keyword>
<feature type="region of interest" description="Disordered" evidence="1">
    <location>
        <begin position="1"/>
        <end position="66"/>
    </location>
</feature>
<feature type="region of interest" description="Disordered" evidence="1">
    <location>
        <begin position="859"/>
        <end position="888"/>
    </location>
</feature>
<evidence type="ECO:0000313" key="2">
    <source>
        <dbReference type="EMBL" id="OWF38922.1"/>
    </source>
</evidence>
<dbReference type="Gene3D" id="1.25.10.10">
    <property type="entry name" value="Leucine-rich Repeat Variant"/>
    <property type="match status" value="1"/>
</dbReference>
<dbReference type="AlphaFoldDB" id="A0A210PR52"/>
<dbReference type="Proteomes" id="UP000242188">
    <property type="component" value="Unassembled WGS sequence"/>
</dbReference>
<dbReference type="InterPro" id="IPR016024">
    <property type="entry name" value="ARM-type_fold"/>
</dbReference>
<proteinExistence type="predicted"/>
<sequence>MEYVKSWNQDESQTESGRTKNLEILGSGQGHIIPNSKFTPHAPQAPHTPHSRPTGRPPSRARSAKRRVDMFRAAEDPDGDNTEAILAQMEQVNQAPRDLPMYTGCDCVTRTHSAKQDTKQSPEPTVESYGDEDSNSDNEGEVDVSVLLAMLRKLKDTPLRRTSNRAFLTLVSSLETASEVDSEQVQQILGYLADEVIVEVQDLALGLIKQLCFHRSNTTKFMVAGLLNNVEKILLSMRPLKPYVAAVGVLEAIVSHEEFLPVWLEPVMRVLPGLMRHLQIEETVDAKYAICCLFRRLAQYPELSWNIQNEAIPVIDVTKGNSAKMSEVYTQVMMEAVQHSDEVSIGLIQNGALPTATKILQDGPCGPQKHALALLSALTKKNLGIASTIDDEDLMTLVLRCIKETKCRHVCAEATCVLANTFMTRSRGRCRDLMVHIADYLVPATMEIELLQAYSLAGDSQKLPLIRNRHERETQLWNGLHKLCHVMCDIICKEAKVDLDGDGCPQRIGLTASSTSGTPAPGVSVISQCVRVLTNVCIWAASKSRHDFYKIDLHHFAHIESQRLKLSKLNRVLTHFIWDIAGRLVSAVMAQFSSQLRRLLVLADLLYDTKMRMKQDISGSVVKKGTSQRLLVERAILRNGTVDLSKMFVSAEIHLIKVCLDFLLCMSLCTCREFPNLQKHETPPGSDSNRINSNNKATTNGRPPSGVLSNGRPPSSKKENGWVNNNTEKSSKEPNTEDGGECDNKPKQKQNTEQNEQGLAMERRNLRRNLYEAGVFYCVTPLLSASDQLCQVLACQILRCNIQPVEEKILFPSSKATRRRPKSAVNRKDMEKKLNVALHQMSPDFAVIIKEAIGPRPGSAHPAFSVSSGSGETDDTMTVSSTSGDGIDDQGTAARLAEYMEQSKKTEKIKKSVDFGIPVTGPTLDPRQPMGQQCRQLLVKEAGHRVISGVFTAPKSNRRHFISLIYDIVHLGDHELHMKLAEFGCMQKLLDFIRVNTDSELLEIIGLIIVQMLIKSDPRLRQIFDRHGGTRLMMTMMSKYSSGPLRDEIKNTMRTVSSTGITAGPSRAKPSDKGKPPPDVWDQIQSSWKDQDKVKTVLRNWRSDVKK</sequence>
<organism evidence="2 3">
    <name type="scientific">Mizuhopecten yessoensis</name>
    <name type="common">Japanese scallop</name>
    <name type="synonym">Patinopecten yessoensis</name>
    <dbReference type="NCBI Taxonomy" id="6573"/>
    <lineage>
        <taxon>Eukaryota</taxon>
        <taxon>Metazoa</taxon>
        <taxon>Spiralia</taxon>
        <taxon>Lophotrochozoa</taxon>
        <taxon>Mollusca</taxon>
        <taxon>Bivalvia</taxon>
        <taxon>Autobranchia</taxon>
        <taxon>Pteriomorphia</taxon>
        <taxon>Pectinida</taxon>
        <taxon>Pectinoidea</taxon>
        <taxon>Pectinidae</taxon>
        <taxon>Mizuhopecten</taxon>
    </lineage>
</organism>
<feature type="compositionally biased region" description="Acidic residues" evidence="1">
    <location>
        <begin position="129"/>
        <end position="139"/>
    </location>
</feature>
<dbReference type="EMBL" id="NEDP02005552">
    <property type="protein sequence ID" value="OWF38922.1"/>
    <property type="molecule type" value="Genomic_DNA"/>
</dbReference>
<feature type="compositionally biased region" description="Low complexity" evidence="1">
    <location>
        <begin position="39"/>
        <end position="48"/>
    </location>
</feature>